<organism evidence="1 2">
    <name type="scientific">Rhododendron molle</name>
    <name type="common">Chinese azalea</name>
    <name type="synonym">Azalea mollis</name>
    <dbReference type="NCBI Taxonomy" id="49168"/>
    <lineage>
        <taxon>Eukaryota</taxon>
        <taxon>Viridiplantae</taxon>
        <taxon>Streptophyta</taxon>
        <taxon>Embryophyta</taxon>
        <taxon>Tracheophyta</taxon>
        <taxon>Spermatophyta</taxon>
        <taxon>Magnoliopsida</taxon>
        <taxon>eudicotyledons</taxon>
        <taxon>Gunneridae</taxon>
        <taxon>Pentapetalae</taxon>
        <taxon>asterids</taxon>
        <taxon>Ericales</taxon>
        <taxon>Ericaceae</taxon>
        <taxon>Ericoideae</taxon>
        <taxon>Rhodoreae</taxon>
        <taxon>Rhododendron</taxon>
    </lineage>
</organism>
<dbReference type="EMBL" id="CM046397">
    <property type="protein sequence ID" value="KAI8535369.1"/>
    <property type="molecule type" value="Genomic_DNA"/>
</dbReference>
<evidence type="ECO:0000313" key="1">
    <source>
        <dbReference type="EMBL" id="KAI8535369.1"/>
    </source>
</evidence>
<comment type="caution">
    <text evidence="1">The sequence shown here is derived from an EMBL/GenBank/DDBJ whole genome shotgun (WGS) entry which is preliminary data.</text>
</comment>
<gene>
    <name evidence="1" type="ORF">RHMOL_Rhmol10G0168700</name>
</gene>
<proteinExistence type="predicted"/>
<accession>A0ACC0M470</accession>
<reference evidence="1" key="1">
    <citation type="submission" date="2022-02" db="EMBL/GenBank/DDBJ databases">
        <title>Plant Genome Project.</title>
        <authorList>
            <person name="Zhang R.-G."/>
        </authorList>
    </citation>
    <scope>NUCLEOTIDE SEQUENCE</scope>
    <source>
        <strain evidence="1">AT1</strain>
    </source>
</reference>
<keyword evidence="2" id="KW-1185">Reference proteome</keyword>
<name>A0ACC0M470_RHOML</name>
<protein>
    <submittedName>
        <fullName evidence="1">Uncharacterized protein</fullName>
    </submittedName>
</protein>
<dbReference type="Proteomes" id="UP001062846">
    <property type="component" value="Chromosome 10"/>
</dbReference>
<sequence>MPAQSISSFDSLCDAFMARSVTSNKHKMEIDSLLTLRKRSDETLRQYASRYWELFNEIEGCDRVILARGFKLRLTTQDE</sequence>
<evidence type="ECO:0000313" key="2">
    <source>
        <dbReference type="Proteomes" id="UP001062846"/>
    </source>
</evidence>